<accession>D3BLL9</accession>
<protein>
    <submittedName>
        <fullName evidence="1">Uncharacterized protein</fullName>
    </submittedName>
</protein>
<dbReference type="AlphaFoldDB" id="D3BLL9"/>
<keyword evidence="2" id="KW-1185">Reference proteome</keyword>
<evidence type="ECO:0000313" key="1">
    <source>
        <dbReference type="EMBL" id="EFA77470.1"/>
    </source>
</evidence>
<evidence type="ECO:0000313" key="2">
    <source>
        <dbReference type="Proteomes" id="UP000001396"/>
    </source>
</evidence>
<organism evidence="1 2">
    <name type="scientific">Heterostelium pallidum (strain ATCC 26659 / Pp 5 / PN500)</name>
    <name type="common">Cellular slime mold</name>
    <name type="synonym">Polysphondylium pallidum</name>
    <dbReference type="NCBI Taxonomy" id="670386"/>
    <lineage>
        <taxon>Eukaryota</taxon>
        <taxon>Amoebozoa</taxon>
        <taxon>Evosea</taxon>
        <taxon>Eumycetozoa</taxon>
        <taxon>Dictyostelia</taxon>
        <taxon>Acytosteliales</taxon>
        <taxon>Acytosteliaceae</taxon>
        <taxon>Heterostelium</taxon>
    </lineage>
</organism>
<dbReference type="EMBL" id="ADBJ01000042">
    <property type="protein sequence ID" value="EFA77470.1"/>
    <property type="molecule type" value="Genomic_DNA"/>
</dbReference>
<name>D3BLL9_HETP5</name>
<gene>
    <name evidence="1" type="ORF">PPL_12072</name>
</gene>
<proteinExistence type="predicted"/>
<reference evidence="1 2" key="1">
    <citation type="journal article" date="2011" name="Genome Res.">
        <title>Phylogeny-wide analysis of social amoeba genomes highlights ancient origins for complex intercellular communication.</title>
        <authorList>
            <person name="Heidel A.J."/>
            <person name="Lawal H.M."/>
            <person name="Felder M."/>
            <person name="Schilde C."/>
            <person name="Helps N.R."/>
            <person name="Tunggal B."/>
            <person name="Rivero F."/>
            <person name="John U."/>
            <person name="Schleicher M."/>
            <person name="Eichinger L."/>
            <person name="Platzer M."/>
            <person name="Noegel A.A."/>
            <person name="Schaap P."/>
            <person name="Gloeckner G."/>
        </authorList>
    </citation>
    <scope>NUCLEOTIDE SEQUENCE [LARGE SCALE GENOMIC DNA]</scope>
    <source>
        <strain evidence="2">ATCC 26659 / Pp 5 / PN500</strain>
    </source>
</reference>
<dbReference type="GeneID" id="31367539"/>
<sequence length="139" mass="15883">MIEDSICDNVYDFDGINTLFIKRPFSAKWTMETTEKLSPKGESRLIIKNPSGARILIHAVIQGFTINHMQMNTYVNDIQSLTNICSHATENIPFMLEINEIVSQETRIVIDFKGFTRNSSFLDLASITGNIKFIFYILL</sequence>
<comment type="caution">
    <text evidence="1">The sequence shown here is derived from an EMBL/GenBank/DDBJ whole genome shotgun (WGS) entry which is preliminary data.</text>
</comment>
<dbReference type="InParanoid" id="D3BLL9"/>
<dbReference type="Proteomes" id="UP000001396">
    <property type="component" value="Unassembled WGS sequence"/>
</dbReference>
<dbReference type="RefSeq" id="XP_020429598.1">
    <property type="nucleotide sequence ID" value="XM_020582817.1"/>
</dbReference>